<dbReference type="Pfam" id="PF13460">
    <property type="entry name" value="NAD_binding_10"/>
    <property type="match status" value="1"/>
</dbReference>
<evidence type="ECO:0000256" key="1">
    <source>
        <dbReference type="ARBA" id="ARBA00022531"/>
    </source>
</evidence>
<protein>
    <submittedName>
        <fullName evidence="4">NAD(P)H-binding protein</fullName>
    </submittedName>
</protein>
<keyword evidence="1" id="KW-0602">Photosynthesis</keyword>
<keyword evidence="2" id="KW-0604">Photosystem II</keyword>
<gene>
    <name evidence="4" type="ORF">GCM10010470_39160</name>
</gene>
<dbReference type="SUPFAM" id="SSF51735">
    <property type="entry name" value="NAD(P)-binding Rossmann-fold domains"/>
    <property type="match status" value="1"/>
</dbReference>
<dbReference type="EMBL" id="BAAAUX010000016">
    <property type="protein sequence ID" value="GAA2800229.1"/>
    <property type="molecule type" value="Genomic_DNA"/>
</dbReference>
<evidence type="ECO:0000313" key="4">
    <source>
        <dbReference type="EMBL" id="GAA2800229.1"/>
    </source>
</evidence>
<reference evidence="4 5" key="1">
    <citation type="journal article" date="2019" name="Int. J. Syst. Evol. Microbiol.">
        <title>The Global Catalogue of Microorganisms (GCM) 10K type strain sequencing project: providing services to taxonomists for standard genome sequencing and annotation.</title>
        <authorList>
            <consortium name="The Broad Institute Genomics Platform"/>
            <consortium name="The Broad Institute Genome Sequencing Center for Infectious Disease"/>
            <person name="Wu L."/>
            <person name="Ma J."/>
        </authorList>
    </citation>
    <scope>NUCLEOTIDE SEQUENCE [LARGE SCALE GENOMIC DNA]</scope>
    <source>
        <strain evidence="4 5">JCM 9383</strain>
    </source>
</reference>
<evidence type="ECO:0000256" key="2">
    <source>
        <dbReference type="ARBA" id="ARBA00023276"/>
    </source>
</evidence>
<keyword evidence="5" id="KW-1185">Reference proteome</keyword>
<dbReference type="InterPro" id="IPR044256">
    <property type="entry name" value="HCF244-like"/>
</dbReference>
<dbReference type="PANTHER" id="PTHR47128:SF2">
    <property type="entry name" value="PROTEIN HIGH CHLOROPHYLL FLUORESCENCE PHENOTYPE 244, CHLOROPLASTIC"/>
    <property type="match status" value="1"/>
</dbReference>
<name>A0ABN3VFS5_9PSEU</name>
<dbReference type="PANTHER" id="PTHR47128">
    <property type="match status" value="1"/>
</dbReference>
<dbReference type="Proteomes" id="UP001500979">
    <property type="component" value="Unassembled WGS sequence"/>
</dbReference>
<accession>A0ABN3VFS5</accession>
<evidence type="ECO:0000313" key="5">
    <source>
        <dbReference type="Proteomes" id="UP001500979"/>
    </source>
</evidence>
<dbReference type="Gene3D" id="3.40.50.720">
    <property type="entry name" value="NAD(P)-binding Rossmann-like Domain"/>
    <property type="match status" value="1"/>
</dbReference>
<organism evidence="4 5">
    <name type="scientific">Saccharopolyspora taberi</name>
    <dbReference type="NCBI Taxonomy" id="60895"/>
    <lineage>
        <taxon>Bacteria</taxon>
        <taxon>Bacillati</taxon>
        <taxon>Actinomycetota</taxon>
        <taxon>Actinomycetes</taxon>
        <taxon>Pseudonocardiales</taxon>
        <taxon>Pseudonocardiaceae</taxon>
        <taxon>Saccharopolyspora</taxon>
    </lineage>
</organism>
<proteinExistence type="predicted"/>
<dbReference type="PROSITE" id="PS50175">
    <property type="entry name" value="ASP_PROT_RETROV"/>
    <property type="match status" value="1"/>
</dbReference>
<dbReference type="InterPro" id="IPR036291">
    <property type="entry name" value="NAD(P)-bd_dom_sf"/>
</dbReference>
<dbReference type="InterPro" id="IPR001995">
    <property type="entry name" value="Peptidase_A2_cat"/>
</dbReference>
<comment type="caution">
    <text evidence="4">The sequence shown here is derived from an EMBL/GenBank/DDBJ whole genome shotgun (WGS) entry which is preliminary data.</text>
</comment>
<dbReference type="RefSeq" id="WP_344681737.1">
    <property type="nucleotide sequence ID" value="NZ_BAAAUX010000016.1"/>
</dbReference>
<dbReference type="InterPro" id="IPR016040">
    <property type="entry name" value="NAD(P)-bd_dom"/>
</dbReference>
<evidence type="ECO:0000259" key="3">
    <source>
        <dbReference type="PROSITE" id="PS50175"/>
    </source>
</evidence>
<sequence>MANSILVTGGTGTLGRAVVRRLLDEGADVRVLSRRARPDAGPGTWATGDLRTGEGVAAAVEGVDAIVHCATTLGRRDIDSMRNLTAAAERAGTRHLIYVSIVGVDKHPLPYYRTKLETEKILAESGVPWTTLRATQFHDLIVKIALVQRWSPVNFTLSGTDFQPIDVRDVAERLVAITLGEPSGLVSDIGGPQVRSHQELVRTCLAAKRMRRLVLPVRMPGAVVAGYRKGYHLAPEHPDGRITFDDFLAELPAA</sequence>
<feature type="domain" description="Peptidase A2" evidence="3">
    <location>
        <begin position="19"/>
        <end position="63"/>
    </location>
</feature>